<accession>A0A1I0N6Q2</accession>
<gene>
    <name evidence="2" type="ORF">SAMN04487945_0647</name>
</gene>
<keyword evidence="1" id="KW-1133">Transmembrane helix</keyword>
<evidence type="ECO:0000313" key="3">
    <source>
        <dbReference type="Proteomes" id="UP000198518"/>
    </source>
</evidence>
<name>A0A1I0N6Q2_9EURY</name>
<dbReference type="RefSeq" id="WP_089667952.1">
    <property type="nucleotide sequence ID" value="NZ_FOJA01000001.1"/>
</dbReference>
<sequence>MAAHSRSSRTIGARDAGLGLLSLVSVALTVVAQVAWMIAFDASGLDAYAPYPLFMHVLPALTVALVPAVAVRYYYTLKTALLAGVAVLAASAVLSTVTVRLFML</sequence>
<dbReference type="STRING" id="355548.SAMN04487945_0647"/>
<reference evidence="2 3" key="1">
    <citation type="submission" date="2016-10" db="EMBL/GenBank/DDBJ databases">
        <authorList>
            <person name="de Groot N.N."/>
        </authorList>
    </citation>
    <scope>NUCLEOTIDE SEQUENCE [LARGE SCALE GENOMIC DNA]</scope>
    <source>
        <strain evidence="2 3">CGMCC 1.5337</strain>
    </source>
</reference>
<dbReference type="Proteomes" id="UP000198518">
    <property type="component" value="Unassembled WGS sequence"/>
</dbReference>
<evidence type="ECO:0000313" key="2">
    <source>
        <dbReference type="EMBL" id="SEV96826.1"/>
    </source>
</evidence>
<evidence type="ECO:0000256" key="1">
    <source>
        <dbReference type="SAM" id="Phobius"/>
    </source>
</evidence>
<protein>
    <submittedName>
        <fullName evidence="2">Uncharacterized protein</fullName>
    </submittedName>
</protein>
<feature type="transmembrane region" description="Helical" evidence="1">
    <location>
        <begin position="81"/>
        <end position="103"/>
    </location>
</feature>
<dbReference type="AlphaFoldDB" id="A0A1I0N6Q2"/>
<keyword evidence="1" id="KW-0812">Transmembrane</keyword>
<keyword evidence="1" id="KW-0472">Membrane</keyword>
<keyword evidence="3" id="KW-1185">Reference proteome</keyword>
<dbReference type="EMBL" id="FOJA01000001">
    <property type="protein sequence ID" value="SEV96826.1"/>
    <property type="molecule type" value="Genomic_DNA"/>
</dbReference>
<proteinExistence type="predicted"/>
<organism evidence="2 3">
    <name type="scientific">Halobacterium jilantaiense</name>
    <dbReference type="NCBI Taxonomy" id="355548"/>
    <lineage>
        <taxon>Archaea</taxon>
        <taxon>Methanobacteriati</taxon>
        <taxon>Methanobacteriota</taxon>
        <taxon>Stenosarchaea group</taxon>
        <taxon>Halobacteria</taxon>
        <taxon>Halobacteriales</taxon>
        <taxon>Halobacteriaceae</taxon>
        <taxon>Halobacterium</taxon>
    </lineage>
</organism>
<feature type="transmembrane region" description="Helical" evidence="1">
    <location>
        <begin position="20"/>
        <end position="39"/>
    </location>
</feature>
<feature type="transmembrane region" description="Helical" evidence="1">
    <location>
        <begin position="51"/>
        <end position="74"/>
    </location>
</feature>